<dbReference type="PANTHER" id="PTHR39535">
    <property type="entry name" value="SPORULATION-DELAYING PROTEIN SDPB"/>
    <property type="match status" value="1"/>
</dbReference>
<comment type="caution">
    <text evidence="3">The sequence shown here is derived from an EMBL/GenBank/DDBJ whole genome shotgun (WGS) entry which is preliminary data.</text>
</comment>
<evidence type="ECO:0000313" key="3">
    <source>
        <dbReference type="EMBL" id="KAG8463167.1"/>
    </source>
</evidence>
<keyword evidence="2" id="KW-0472">Membrane</keyword>
<dbReference type="PANTHER" id="PTHR39535:SF2">
    <property type="entry name" value="HTTM DOMAIN-CONTAINING PROTEIN"/>
    <property type="match status" value="1"/>
</dbReference>
<keyword evidence="4" id="KW-1185">Reference proteome</keyword>
<keyword evidence="2" id="KW-1133">Transmembrane helix</keyword>
<feature type="compositionally biased region" description="Low complexity" evidence="1">
    <location>
        <begin position="472"/>
        <end position="484"/>
    </location>
</feature>
<feature type="region of interest" description="Disordered" evidence="1">
    <location>
        <begin position="462"/>
        <end position="492"/>
    </location>
</feature>
<dbReference type="OrthoDB" id="39389at2759"/>
<feature type="transmembrane region" description="Helical" evidence="2">
    <location>
        <begin position="196"/>
        <end position="218"/>
    </location>
</feature>
<gene>
    <name evidence="3" type="ORF">KFE25_011164</name>
</gene>
<keyword evidence="2" id="KW-0812">Transmembrane</keyword>
<dbReference type="InterPro" id="IPR052964">
    <property type="entry name" value="Sporulation_signal_mat"/>
</dbReference>
<sequence>MAIFSLSTSRLRLRTPRKGRIYDRYAHFFLLLAAALPCGAEWSVDRTRRRGARVLLDGEIDGEKHDPAAVPAAAAAAPSAECSAAVMLLRAQLLWIYADAGWGKALDPDGAWLLSARVPALETMLLHTRAGRALRSALAPVDGVRFLTASVVWAEVALPPLALLCALANRERAQAVCAALVVAMHVGIGVCMNNAALLSFVAAIAWVSFIPTVVWDGIGGLGRRARARGARDRARAAATPPKAAEARARADASAEPRTRHGGAVAVAAARGRAGAFLLPLACVIASFNWRQSECDVRDDPAAPGAGASRVASALLHNRWNVFTSGEDHVTWYLAPARLADGSIVDLWARGAPVSWAVPAVAPRSGRWKSFAAVAFAAPSAPRAAAAAAAGSGLPAWLAHRAAAPAAPAVPAPVAQGSVTLWRFLCAEWDERHARGAPERRVLAFKFFLLSADIVLDAPARSGTAAGDGEPNGTASASASGAAERGAGGVAFGPPRKRLLAAYECGS</sequence>
<organism evidence="3 4">
    <name type="scientific">Diacronema lutheri</name>
    <name type="common">Unicellular marine alga</name>
    <name type="synonym">Monochrysis lutheri</name>
    <dbReference type="NCBI Taxonomy" id="2081491"/>
    <lineage>
        <taxon>Eukaryota</taxon>
        <taxon>Haptista</taxon>
        <taxon>Haptophyta</taxon>
        <taxon>Pavlovophyceae</taxon>
        <taxon>Pavlovales</taxon>
        <taxon>Pavlovaceae</taxon>
        <taxon>Diacronema</taxon>
    </lineage>
</organism>
<dbReference type="Proteomes" id="UP000751190">
    <property type="component" value="Unassembled WGS sequence"/>
</dbReference>
<evidence type="ECO:0008006" key="5">
    <source>
        <dbReference type="Google" id="ProtNLM"/>
    </source>
</evidence>
<protein>
    <recommendedName>
        <fullName evidence="5">HTTM domain-containing protein</fullName>
    </recommendedName>
</protein>
<dbReference type="AlphaFoldDB" id="A0A8J5XFY7"/>
<reference evidence="3" key="1">
    <citation type="submission" date="2021-05" db="EMBL/GenBank/DDBJ databases">
        <title>The genome of the haptophyte Pavlova lutheri (Diacronema luteri, Pavlovales) - a model for lipid biosynthesis in eukaryotic algae.</title>
        <authorList>
            <person name="Hulatt C.J."/>
            <person name="Posewitz M.C."/>
        </authorList>
    </citation>
    <scope>NUCLEOTIDE SEQUENCE</scope>
    <source>
        <strain evidence="3">NIVA-4/92</strain>
    </source>
</reference>
<feature type="compositionally biased region" description="Basic and acidic residues" evidence="1">
    <location>
        <begin position="244"/>
        <end position="257"/>
    </location>
</feature>
<accession>A0A8J5XFY7</accession>
<proteinExistence type="predicted"/>
<evidence type="ECO:0000256" key="1">
    <source>
        <dbReference type="SAM" id="MobiDB-lite"/>
    </source>
</evidence>
<name>A0A8J5XFY7_DIALT</name>
<dbReference type="OMA" id="TWEIAPG"/>
<evidence type="ECO:0000313" key="4">
    <source>
        <dbReference type="Proteomes" id="UP000751190"/>
    </source>
</evidence>
<dbReference type="EMBL" id="JAGTXO010000017">
    <property type="protein sequence ID" value="KAG8463167.1"/>
    <property type="molecule type" value="Genomic_DNA"/>
</dbReference>
<feature type="region of interest" description="Disordered" evidence="1">
    <location>
        <begin position="230"/>
        <end position="257"/>
    </location>
</feature>
<evidence type="ECO:0000256" key="2">
    <source>
        <dbReference type="SAM" id="Phobius"/>
    </source>
</evidence>